<dbReference type="Proteomes" id="UP000011523">
    <property type="component" value="Unassembled WGS sequence"/>
</dbReference>
<name>M0DIQ3_9EURY</name>
<sequence>MPSYSDEEILDEIRRVANLPAASGRPSKRVFDEHADLSSSTVERRFDSWNAAIEQAGLDPNTETDKIPRADLVAELRRLRDELDQIPTADQMDEHGAYAYITYYERFGSWADALEEVFGEVPDREWKHISDDELIADLQQLADDGERPTARDMQERGTHAVETYIDRFGSWGDALAAAGFDPSQRVTTEALLAELRRLHDEYGGRPTMTVVREHGTYSSQTYYNRFASWDDALDAAFDEDGAGETND</sequence>
<dbReference type="AlphaFoldDB" id="M0DIQ3"/>
<dbReference type="RefSeq" id="WP_006630177.1">
    <property type="nucleotide sequence ID" value="NZ_AOJD01000064.1"/>
</dbReference>
<gene>
    <name evidence="1" type="ORF">C472_12650</name>
</gene>
<evidence type="ECO:0000313" key="2">
    <source>
        <dbReference type="Proteomes" id="UP000011523"/>
    </source>
</evidence>
<dbReference type="OrthoDB" id="11472at2157"/>
<comment type="caution">
    <text evidence="1">The sequence shown here is derived from an EMBL/GenBank/DDBJ whole genome shotgun (WGS) entry which is preliminary data.</text>
</comment>
<dbReference type="EMBL" id="AOJD01000064">
    <property type="protein sequence ID" value="ELZ35386.1"/>
    <property type="molecule type" value="Genomic_DNA"/>
</dbReference>
<evidence type="ECO:0000313" key="1">
    <source>
        <dbReference type="EMBL" id="ELZ35386.1"/>
    </source>
</evidence>
<dbReference type="Pfam" id="PF18780">
    <property type="entry name" value="HNH_repeat"/>
    <property type="match status" value="4"/>
</dbReference>
<dbReference type="InterPro" id="IPR041025">
    <property type="entry name" value="HNH_repeat"/>
</dbReference>
<organism evidence="1 2">
    <name type="scientific">Halorubrum tebenquichense DSM 14210</name>
    <dbReference type="NCBI Taxonomy" id="1227485"/>
    <lineage>
        <taxon>Archaea</taxon>
        <taxon>Methanobacteriati</taxon>
        <taxon>Methanobacteriota</taxon>
        <taxon>Stenosarchaea group</taxon>
        <taxon>Halobacteria</taxon>
        <taxon>Halobacteriales</taxon>
        <taxon>Haloferacaceae</taxon>
        <taxon>Halorubrum</taxon>
    </lineage>
</organism>
<proteinExistence type="predicted"/>
<keyword evidence="2" id="KW-1185">Reference proteome</keyword>
<dbReference type="PATRIC" id="fig|1227485.3.peg.2482"/>
<accession>M0DIQ3</accession>
<reference evidence="1 2" key="1">
    <citation type="journal article" date="2014" name="PLoS Genet.">
        <title>Phylogenetically driven sequencing of extremely halophilic archaea reveals strategies for static and dynamic osmo-response.</title>
        <authorList>
            <person name="Becker E.A."/>
            <person name="Seitzer P.M."/>
            <person name="Tritt A."/>
            <person name="Larsen D."/>
            <person name="Krusor M."/>
            <person name="Yao A.I."/>
            <person name="Wu D."/>
            <person name="Madern D."/>
            <person name="Eisen J.A."/>
            <person name="Darling A.E."/>
            <person name="Facciotti M.T."/>
        </authorList>
    </citation>
    <scope>NUCLEOTIDE SEQUENCE [LARGE SCALE GENOMIC DNA]</scope>
    <source>
        <strain evidence="1 2">DSM 14210</strain>
    </source>
</reference>
<protein>
    <submittedName>
        <fullName evidence="1">Uncharacterized protein</fullName>
    </submittedName>
</protein>